<dbReference type="PANTHER" id="PTHR30518">
    <property type="entry name" value="ENDOLYTIC MUREIN TRANSGLYCOSYLASE"/>
    <property type="match status" value="1"/>
</dbReference>
<feature type="transmembrane region" description="Helical" evidence="7">
    <location>
        <begin position="21"/>
        <end position="42"/>
    </location>
</feature>
<dbReference type="Proteomes" id="UP000034349">
    <property type="component" value="Unassembled WGS sequence"/>
</dbReference>
<dbReference type="PANTHER" id="PTHR30518:SF2">
    <property type="entry name" value="ENDOLYTIC MUREIN TRANSGLYCOSYLASE"/>
    <property type="match status" value="1"/>
</dbReference>
<comment type="subcellular location">
    <subcellularLocation>
        <location evidence="7">Cell membrane</location>
        <topology evidence="7">Single-pass membrane protein</topology>
    </subcellularLocation>
</comment>
<evidence type="ECO:0000256" key="4">
    <source>
        <dbReference type="ARBA" id="ARBA00023136"/>
    </source>
</evidence>
<dbReference type="AlphaFoldDB" id="A0A0F9Z0G5"/>
<dbReference type="HAMAP" id="MF_02065">
    <property type="entry name" value="MltG"/>
    <property type="match status" value="1"/>
</dbReference>
<evidence type="ECO:0000256" key="1">
    <source>
        <dbReference type="ARBA" id="ARBA00022475"/>
    </source>
</evidence>
<evidence type="ECO:0000256" key="2">
    <source>
        <dbReference type="ARBA" id="ARBA00022692"/>
    </source>
</evidence>
<protein>
    <recommendedName>
        <fullName evidence="7">Endolytic murein transglycosylase</fullName>
        <ecNumber evidence="7">4.2.2.29</ecNumber>
    </recommendedName>
    <alternativeName>
        <fullName evidence="7">Peptidoglycan lytic transglycosylase</fullName>
    </alternativeName>
    <alternativeName>
        <fullName evidence="7">Peptidoglycan polymerization terminase</fullName>
    </alternativeName>
</protein>
<comment type="function">
    <text evidence="7">Functions as a peptidoglycan terminase that cleaves nascent peptidoglycan strands endolytically to terminate their elongation.</text>
</comment>
<reference evidence="8 9" key="1">
    <citation type="journal article" date="2015" name="Nature">
        <title>rRNA introns, odd ribosomes, and small enigmatic genomes across a large radiation of phyla.</title>
        <authorList>
            <person name="Brown C.T."/>
            <person name="Hug L.A."/>
            <person name="Thomas B.C."/>
            <person name="Sharon I."/>
            <person name="Castelle C.J."/>
            <person name="Singh A."/>
            <person name="Wilkins M.J."/>
            <person name="Williams K.H."/>
            <person name="Banfield J.F."/>
        </authorList>
    </citation>
    <scope>NUCLEOTIDE SEQUENCE [LARGE SCALE GENOMIC DNA]</scope>
</reference>
<keyword evidence="6 7" id="KW-0961">Cell wall biogenesis/degradation</keyword>
<proteinExistence type="inferred from homology"/>
<keyword evidence="4 7" id="KW-0472">Membrane</keyword>
<keyword evidence="1 7" id="KW-1003">Cell membrane</keyword>
<evidence type="ECO:0000256" key="5">
    <source>
        <dbReference type="ARBA" id="ARBA00023239"/>
    </source>
</evidence>
<sequence length="372" mass="42912">MQKTYYSSGKKGLIFSVFKRFFYGVLSGAIFLIAIIVLFFNLSLRNSLNISKEELFEIKQGQSLNDILNEAEDKNIIKNKLPLLIYAVLSGKDKNIKFGLYKLKLEMNSYDFLLMISGKGNYISKGVKITILEGYTINDIVNMFQKNGININYDIFINIDNNLRKKYSFLQNIPDNVSLEGFLFPDTYYIKSHKTEVKSKEYNEQISKEILEKFLDNFESKLTNEIKDGFKKQGLSFYEGLILASIVEREVWNKNDKPIVAGVLLNRLRVKMPLQVDSTIIYSLKFNGNNNFLTPKNTLGKEFLNIKSLYNTYKNIGLPPGPISNPGFDSLFAVANASDTFFWYYLSRQDTGETIFSKNLEEHNENIFKHIR</sequence>
<dbReference type="GO" id="GO:0009252">
    <property type="term" value="P:peptidoglycan biosynthetic process"/>
    <property type="evidence" value="ECO:0007669"/>
    <property type="project" value="UniProtKB-UniRule"/>
</dbReference>
<keyword evidence="2 7" id="KW-0812">Transmembrane</keyword>
<evidence type="ECO:0000256" key="3">
    <source>
        <dbReference type="ARBA" id="ARBA00022989"/>
    </source>
</evidence>
<keyword evidence="3 7" id="KW-1133">Transmembrane helix</keyword>
<gene>
    <name evidence="7" type="primary">mltG</name>
    <name evidence="8" type="ORF">UR23_C0005G0018</name>
</gene>
<dbReference type="GO" id="GO:0008932">
    <property type="term" value="F:lytic endotransglycosylase activity"/>
    <property type="evidence" value="ECO:0007669"/>
    <property type="project" value="UniProtKB-UniRule"/>
</dbReference>
<dbReference type="Gene3D" id="3.30.1490.480">
    <property type="entry name" value="Endolytic murein transglycosylase"/>
    <property type="match status" value="1"/>
</dbReference>
<name>A0A0F9Z0G5_9BACT</name>
<dbReference type="InterPro" id="IPR003770">
    <property type="entry name" value="MLTG-like"/>
</dbReference>
<dbReference type="PATRIC" id="fig|1618475.3.peg.89"/>
<comment type="similarity">
    <text evidence="7">Belongs to the transglycosylase MltG family.</text>
</comment>
<organism evidence="8 9">
    <name type="scientific">Candidatus Roizmanbacteria bacterium GW2011_GWA2_32_13</name>
    <dbReference type="NCBI Taxonomy" id="1618475"/>
    <lineage>
        <taxon>Bacteria</taxon>
        <taxon>Candidatus Roizmaniibacteriota</taxon>
    </lineage>
</organism>
<dbReference type="Pfam" id="PF02618">
    <property type="entry name" value="YceG"/>
    <property type="match status" value="1"/>
</dbReference>
<dbReference type="NCBIfam" id="TIGR00247">
    <property type="entry name" value="endolytic transglycosylase MltG"/>
    <property type="match status" value="1"/>
</dbReference>
<evidence type="ECO:0000256" key="7">
    <source>
        <dbReference type="HAMAP-Rule" id="MF_02065"/>
    </source>
</evidence>
<keyword evidence="5 7" id="KW-0456">Lyase</keyword>
<dbReference type="GO" id="GO:0071555">
    <property type="term" value="P:cell wall organization"/>
    <property type="evidence" value="ECO:0007669"/>
    <property type="project" value="UniProtKB-KW"/>
</dbReference>
<dbReference type="EMBL" id="LBOK01000005">
    <property type="protein sequence ID" value="KKP37238.1"/>
    <property type="molecule type" value="Genomic_DNA"/>
</dbReference>
<evidence type="ECO:0000313" key="8">
    <source>
        <dbReference type="EMBL" id="KKP37238.1"/>
    </source>
</evidence>
<comment type="catalytic activity">
    <reaction evidence="7">
        <text>a peptidoglycan chain = a peptidoglycan chain with N-acetyl-1,6-anhydromuramyl-[peptide] at the reducing end + a peptidoglycan chain with N-acetylglucosamine at the non-reducing end.</text>
        <dbReference type="EC" id="4.2.2.29"/>
    </reaction>
</comment>
<dbReference type="EC" id="4.2.2.29" evidence="7"/>
<feature type="site" description="Important for catalytic activity" evidence="7">
    <location>
        <position position="250"/>
    </location>
</feature>
<dbReference type="GO" id="GO:0005886">
    <property type="term" value="C:plasma membrane"/>
    <property type="evidence" value="ECO:0007669"/>
    <property type="project" value="UniProtKB-SubCell"/>
</dbReference>
<comment type="caution">
    <text evidence="8">The sequence shown here is derived from an EMBL/GenBank/DDBJ whole genome shotgun (WGS) entry which is preliminary data.</text>
</comment>
<accession>A0A0F9Z0G5</accession>
<evidence type="ECO:0000256" key="6">
    <source>
        <dbReference type="ARBA" id="ARBA00023316"/>
    </source>
</evidence>
<evidence type="ECO:0000313" key="9">
    <source>
        <dbReference type="Proteomes" id="UP000034349"/>
    </source>
</evidence>